<dbReference type="RefSeq" id="XP_008028797.1">
    <property type="nucleotide sequence ID" value="XM_008030606.1"/>
</dbReference>
<dbReference type="Pfam" id="PF12776">
    <property type="entry name" value="Myb_DNA-bind_3"/>
    <property type="match status" value="1"/>
</dbReference>
<reference evidence="3 4" key="1">
    <citation type="journal article" date="2012" name="PLoS Pathog.">
        <title>Diverse lifestyles and strategies of plant pathogenesis encoded in the genomes of eighteen Dothideomycetes fungi.</title>
        <authorList>
            <person name="Ohm R.A."/>
            <person name="Feau N."/>
            <person name="Henrissat B."/>
            <person name="Schoch C.L."/>
            <person name="Horwitz B.A."/>
            <person name="Barry K.W."/>
            <person name="Condon B.J."/>
            <person name="Copeland A.C."/>
            <person name="Dhillon B."/>
            <person name="Glaser F."/>
            <person name="Hesse C.N."/>
            <person name="Kosti I."/>
            <person name="LaButti K."/>
            <person name="Lindquist E.A."/>
            <person name="Lucas S."/>
            <person name="Salamov A.A."/>
            <person name="Bradshaw R.E."/>
            <person name="Ciuffetti L."/>
            <person name="Hamelin R.C."/>
            <person name="Kema G.H.J."/>
            <person name="Lawrence C."/>
            <person name="Scott J.A."/>
            <person name="Spatafora J.W."/>
            <person name="Turgeon B.G."/>
            <person name="de Wit P.J.G.M."/>
            <person name="Zhong S."/>
            <person name="Goodwin S.B."/>
            <person name="Grigoriev I.V."/>
        </authorList>
    </citation>
    <scope>NUCLEOTIDE SEQUENCE [LARGE SCALE GENOMIC DNA]</scope>
    <source>
        <strain evidence="4">28A</strain>
    </source>
</reference>
<dbReference type="EMBL" id="KB908833">
    <property type="protein sequence ID" value="EOA83200.1"/>
    <property type="molecule type" value="Genomic_DNA"/>
</dbReference>
<sequence>MSDTPKISQLSQQSPPLLPSSQPPPIRARRTRVSWNLPMLSAFLDTMIESHLGLSNGVKPEVLQRVLTAVSTHTKQAITIDSIKNKYDALKRDYRLWQKFQNRSGCTYNPRNGAPLEPVEAVDQWFDANPDFQRLRNNKIPFPEKQAYLYANMFATGDNVELPPVEASTGSDDCHMVSSSLLAATEAITSHLKRRHEANGSPSQKRVKTSKPIITISDEMSTLNSYISWAVAEIERDY</sequence>
<evidence type="ECO:0000313" key="3">
    <source>
        <dbReference type="EMBL" id="EOA83200.1"/>
    </source>
</evidence>
<feature type="compositionally biased region" description="Pro residues" evidence="1">
    <location>
        <begin position="16"/>
        <end position="26"/>
    </location>
</feature>
<feature type="domain" description="Myb/SANT-like" evidence="2">
    <location>
        <begin position="34"/>
        <end position="112"/>
    </location>
</feature>
<accession>R0ICW4</accession>
<gene>
    <name evidence="3" type="ORF">SETTUDRAFT_33516</name>
</gene>
<evidence type="ECO:0000259" key="2">
    <source>
        <dbReference type="Pfam" id="PF12776"/>
    </source>
</evidence>
<evidence type="ECO:0000256" key="1">
    <source>
        <dbReference type="SAM" id="MobiDB-lite"/>
    </source>
</evidence>
<dbReference type="GeneID" id="19403787"/>
<reference evidence="3 4" key="2">
    <citation type="journal article" date="2013" name="PLoS Genet.">
        <title>Comparative genome structure, secondary metabolite, and effector coding capacity across Cochliobolus pathogens.</title>
        <authorList>
            <person name="Condon B.J."/>
            <person name="Leng Y."/>
            <person name="Wu D."/>
            <person name="Bushley K.E."/>
            <person name="Ohm R.A."/>
            <person name="Otillar R."/>
            <person name="Martin J."/>
            <person name="Schackwitz W."/>
            <person name="Grimwood J."/>
            <person name="MohdZainudin N."/>
            <person name="Xue C."/>
            <person name="Wang R."/>
            <person name="Manning V.A."/>
            <person name="Dhillon B."/>
            <person name="Tu Z.J."/>
            <person name="Steffenson B.J."/>
            <person name="Salamov A."/>
            <person name="Sun H."/>
            <person name="Lowry S."/>
            <person name="LaButti K."/>
            <person name="Han J."/>
            <person name="Copeland A."/>
            <person name="Lindquist E."/>
            <person name="Barry K."/>
            <person name="Schmutz J."/>
            <person name="Baker S.E."/>
            <person name="Ciuffetti L.M."/>
            <person name="Grigoriev I.V."/>
            <person name="Zhong S."/>
            <person name="Turgeon B.G."/>
        </authorList>
    </citation>
    <scope>NUCLEOTIDE SEQUENCE [LARGE SCALE GENOMIC DNA]</scope>
    <source>
        <strain evidence="4">28A</strain>
    </source>
</reference>
<dbReference type="InterPro" id="IPR024752">
    <property type="entry name" value="Myb/SANT-like_dom"/>
</dbReference>
<dbReference type="AlphaFoldDB" id="R0ICW4"/>
<dbReference type="STRING" id="671987.R0ICW4"/>
<keyword evidence="4" id="KW-1185">Reference proteome</keyword>
<feature type="region of interest" description="Disordered" evidence="1">
    <location>
        <begin position="1"/>
        <end position="26"/>
    </location>
</feature>
<dbReference type="Proteomes" id="UP000016935">
    <property type="component" value="Unassembled WGS sequence"/>
</dbReference>
<dbReference type="OrthoDB" id="3186724at2759"/>
<proteinExistence type="predicted"/>
<dbReference type="PANTHER" id="PTHR46929">
    <property type="entry name" value="EXPRESSED PROTEIN"/>
    <property type="match status" value="1"/>
</dbReference>
<evidence type="ECO:0000313" key="4">
    <source>
        <dbReference type="Proteomes" id="UP000016935"/>
    </source>
</evidence>
<name>R0ICW4_EXST2</name>
<protein>
    <recommendedName>
        <fullName evidence="2">Myb/SANT-like domain-containing protein</fullName>
    </recommendedName>
</protein>
<dbReference type="HOGENOM" id="CLU_1166459_0_0_1"/>
<organism evidence="3 4">
    <name type="scientific">Exserohilum turcicum (strain 28A)</name>
    <name type="common">Northern leaf blight fungus</name>
    <name type="synonym">Setosphaeria turcica</name>
    <dbReference type="NCBI Taxonomy" id="671987"/>
    <lineage>
        <taxon>Eukaryota</taxon>
        <taxon>Fungi</taxon>
        <taxon>Dikarya</taxon>
        <taxon>Ascomycota</taxon>
        <taxon>Pezizomycotina</taxon>
        <taxon>Dothideomycetes</taxon>
        <taxon>Pleosporomycetidae</taxon>
        <taxon>Pleosporales</taxon>
        <taxon>Pleosporineae</taxon>
        <taxon>Pleosporaceae</taxon>
        <taxon>Exserohilum</taxon>
    </lineage>
</organism>
<dbReference type="PANTHER" id="PTHR46929:SF3">
    <property type="entry name" value="MYB_SANT-LIKE DOMAIN-CONTAINING PROTEIN"/>
    <property type="match status" value="1"/>
</dbReference>